<evidence type="ECO:0000313" key="1">
    <source>
        <dbReference type="EMBL" id="DAG00183.1"/>
    </source>
</evidence>
<dbReference type="EMBL" id="BK016177">
    <property type="protein sequence ID" value="DAG00183.1"/>
    <property type="molecule type" value="Genomic_DNA"/>
</dbReference>
<protein>
    <submittedName>
        <fullName evidence="1">Uncharacterized protein</fullName>
    </submittedName>
</protein>
<reference evidence="1" key="1">
    <citation type="journal article" date="2021" name="Proc. Natl. Acad. Sci. U.S.A.">
        <title>A Catalog of Tens of Thousands of Viruses from Human Metagenomes Reveals Hidden Associations with Chronic Diseases.</title>
        <authorList>
            <person name="Tisza M.J."/>
            <person name="Buck C.B."/>
        </authorList>
    </citation>
    <scope>NUCLEOTIDE SEQUENCE</scope>
    <source>
        <strain evidence="1">CtTPJ4</strain>
    </source>
</reference>
<accession>A0A8S5V0P0</accession>
<name>A0A8S5V0P0_9CAUD</name>
<sequence>MTFTLILEDGREVKRKIKEFGYEGDIADRDPNAAMVVTELDDNLTYLPLFMFVCEEWTDDEIVVRVDRA</sequence>
<organism evidence="1">
    <name type="scientific">Siphoviridae sp. ctTPJ4</name>
    <dbReference type="NCBI Taxonomy" id="2825519"/>
    <lineage>
        <taxon>Viruses</taxon>
        <taxon>Duplodnaviria</taxon>
        <taxon>Heunggongvirae</taxon>
        <taxon>Uroviricota</taxon>
        <taxon>Caudoviricetes</taxon>
    </lineage>
</organism>
<proteinExistence type="predicted"/>